<dbReference type="EMBL" id="SIJB01000006">
    <property type="protein sequence ID" value="NBI27777.1"/>
    <property type="molecule type" value="Genomic_DNA"/>
</dbReference>
<dbReference type="InterPro" id="IPR000182">
    <property type="entry name" value="GNAT_dom"/>
</dbReference>
<dbReference type="SUPFAM" id="SSF55729">
    <property type="entry name" value="Acyl-CoA N-acyltransferases (Nat)"/>
    <property type="match status" value="1"/>
</dbReference>
<dbReference type="InterPro" id="IPR053144">
    <property type="entry name" value="Acetyltransferase_Butenolide"/>
</dbReference>
<organism evidence="2 3">
    <name type="scientific">Chengkuizengella marina</name>
    <dbReference type="NCBI Taxonomy" id="2507566"/>
    <lineage>
        <taxon>Bacteria</taxon>
        <taxon>Bacillati</taxon>
        <taxon>Bacillota</taxon>
        <taxon>Bacilli</taxon>
        <taxon>Bacillales</taxon>
        <taxon>Paenibacillaceae</taxon>
        <taxon>Chengkuizengella</taxon>
    </lineage>
</organism>
<evidence type="ECO:0000313" key="3">
    <source>
        <dbReference type="Proteomes" id="UP000448943"/>
    </source>
</evidence>
<proteinExistence type="predicted"/>
<dbReference type="Proteomes" id="UP000448943">
    <property type="component" value="Unassembled WGS sequence"/>
</dbReference>
<comment type="caution">
    <text evidence="2">The sequence shown here is derived from an EMBL/GenBank/DDBJ whole genome shotgun (WGS) entry which is preliminary data.</text>
</comment>
<evidence type="ECO:0000259" key="1">
    <source>
        <dbReference type="PROSITE" id="PS51186"/>
    </source>
</evidence>
<name>A0A6N9PXS2_9BACL</name>
<dbReference type="OrthoDB" id="9775804at2"/>
<protein>
    <submittedName>
        <fullName evidence="2">N-acetyltransferase</fullName>
    </submittedName>
</protein>
<dbReference type="Gene3D" id="3.40.630.30">
    <property type="match status" value="1"/>
</dbReference>
<keyword evidence="3" id="KW-1185">Reference proteome</keyword>
<accession>A0A6N9PXS2</accession>
<feature type="domain" description="N-acetyltransferase" evidence="1">
    <location>
        <begin position="7"/>
        <end position="159"/>
    </location>
</feature>
<dbReference type="PROSITE" id="PS51186">
    <property type="entry name" value="GNAT"/>
    <property type="match status" value="1"/>
</dbReference>
<dbReference type="PANTHER" id="PTHR43233:SF1">
    <property type="entry name" value="FAMILY N-ACETYLTRANSFERASE, PUTATIVE (AFU_ORTHOLOGUE AFUA_6G03350)-RELATED"/>
    <property type="match status" value="1"/>
</dbReference>
<dbReference type="GO" id="GO:0016747">
    <property type="term" value="F:acyltransferase activity, transferring groups other than amino-acyl groups"/>
    <property type="evidence" value="ECO:0007669"/>
    <property type="project" value="InterPro"/>
</dbReference>
<dbReference type="Pfam" id="PF00583">
    <property type="entry name" value="Acetyltransf_1"/>
    <property type="match status" value="1"/>
</dbReference>
<keyword evidence="2" id="KW-0808">Transferase</keyword>
<dbReference type="CDD" id="cd04301">
    <property type="entry name" value="NAT_SF"/>
    <property type="match status" value="1"/>
</dbReference>
<sequence length="164" mass="18666">MLLLTSVILWTLEKKKKQSIEIEKNIYLKYTGAPDIEDYQNLRKMTGLSEKSEKGAKLGLKNTTHAISIYYDNDLIGMGRIIGDKGCFYQIVDIAVDPNYQGQGFGKLIMNELTTYLDENAPDGAYVSLIADEPADKLYEKYGFKYTFPASHGMYKLIRKNEEI</sequence>
<evidence type="ECO:0000313" key="2">
    <source>
        <dbReference type="EMBL" id="NBI27777.1"/>
    </source>
</evidence>
<reference evidence="2 3" key="1">
    <citation type="submission" date="2019-01" db="EMBL/GenBank/DDBJ databases">
        <title>Chengkuizengella sp. nov., isolated from deep-sea sediment of East Pacific Ocean.</title>
        <authorList>
            <person name="Yang J."/>
            <person name="Lai Q."/>
            <person name="Shao Z."/>
        </authorList>
    </citation>
    <scope>NUCLEOTIDE SEQUENCE [LARGE SCALE GENOMIC DNA]</scope>
    <source>
        <strain evidence="2 3">YPA3-1-1</strain>
    </source>
</reference>
<gene>
    <name evidence="2" type="ORF">ERL59_02220</name>
</gene>
<dbReference type="InterPro" id="IPR016181">
    <property type="entry name" value="Acyl_CoA_acyltransferase"/>
</dbReference>
<dbReference type="AlphaFoldDB" id="A0A6N9PXS2"/>
<dbReference type="PANTHER" id="PTHR43233">
    <property type="entry name" value="FAMILY N-ACETYLTRANSFERASE, PUTATIVE (AFU_ORTHOLOGUE AFUA_6G03350)-RELATED"/>
    <property type="match status" value="1"/>
</dbReference>